<feature type="domain" description="Heterokaryon incompatibility" evidence="1">
    <location>
        <begin position="50"/>
        <end position="200"/>
    </location>
</feature>
<dbReference type="GeneID" id="31018372"/>
<dbReference type="STRING" id="236234.A0A1J9RP88"/>
<evidence type="ECO:0000313" key="2">
    <source>
        <dbReference type="EMBL" id="OJD30287.1"/>
    </source>
</evidence>
<reference evidence="2 3" key="1">
    <citation type="submission" date="2016-10" db="EMBL/GenBank/DDBJ databases">
        <title>Proteomics and genomics reveal pathogen-plant mechanisms compatible with a hemibiotrophic lifestyle of Diplodia corticola.</title>
        <authorList>
            <person name="Fernandes I."/>
            <person name="De Jonge R."/>
            <person name="Van De Peer Y."/>
            <person name="Devreese B."/>
            <person name="Alves A."/>
            <person name="Esteves A.C."/>
        </authorList>
    </citation>
    <scope>NUCLEOTIDE SEQUENCE [LARGE SCALE GENOMIC DNA]</scope>
    <source>
        <strain evidence="2 3">CBS 112549</strain>
    </source>
</reference>
<accession>A0A1J9RP88</accession>
<dbReference type="PANTHER" id="PTHR24148">
    <property type="entry name" value="ANKYRIN REPEAT DOMAIN-CONTAINING PROTEIN 39 HOMOLOG-RELATED"/>
    <property type="match status" value="1"/>
</dbReference>
<dbReference type="InterPro" id="IPR010730">
    <property type="entry name" value="HET"/>
</dbReference>
<dbReference type="InterPro" id="IPR052895">
    <property type="entry name" value="HetReg/Transcr_Mod"/>
</dbReference>
<keyword evidence="3" id="KW-1185">Reference proteome</keyword>
<name>A0A1J9RP88_9PEZI</name>
<protein>
    <submittedName>
        <fullName evidence="2">Heterokaryon incompatibility protein</fullName>
    </submittedName>
</protein>
<evidence type="ECO:0000313" key="3">
    <source>
        <dbReference type="Proteomes" id="UP000183809"/>
    </source>
</evidence>
<dbReference type="PANTHER" id="PTHR24148:SF73">
    <property type="entry name" value="HET DOMAIN PROTEIN (AFU_ORTHOLOGUE AFUA_8G01020)"/>
    <property type="match status" value="1"/>
</dbReference>
<proteinExistence type="predicted"/>
<dbReference type="Proteomes" id="UP000183809">
    <property type="component" value="Unassembled WGS sequence"/>
</dbReference>
<comment type="caution">
    <text evidence="2">The sequence shown here is derived from an EMBL/GenBank/DDBJ whole genome shotgun (WGS) entry which is preliminary data.</text>
</comment>
<evidence type="ECO:0000259" key="1">
    <source>
        <dbReference type="Pfam" id="PF06985"/>
    </source>
</evidence>
<dbReference type="AlphaFoldDB" id="A0A1J9RP88"/>
<dbReference type="OrthoDB" id="2157530at2759"/>
<dbReference type="EMBL" id="MNUE01000063">
    <property type="protein sequence ID" value="OJD30287.1"/>
    <property type="molecule type" value="Genomic_DNA"/>
</dbReference>
<dbReference type="RefSeq" id="XP_020126547.1">
    <property type="nucleotide sequence ID" value="XM_020278111.1"/>
</dbReference>
<dbReference type="Pfam" id="PF06985">
    <property type="entry name" value="HET"/>
    <property type="match status" value="1"/>
</dbReference>
<sequence length="645" mass="72577">MSSSATAPEDSPYHGQDLGSGEIRLLTIVPTESGLELSTKPHKVTEDLEFDAISYVWGTAPPTVAATCNSKPFLVTPTAHEMLAHLHHHRPVPHRPLWIDAICINQKNLDEKAIQIPFMRDIYSRATQVIIWMGPSTPGTDAFLADFPRVSKIARDWISAGTDPRSWKAEKWPGPHDPFWTGCHQLVRNVWFRRLWTFQEVILARKGIVFCGSSYVDLEEFIDFVINGHFGTTPFIPPTEVSGSLEDEHVAWEELRTIQRYRDIAITDAKPVEAIDVPALLEKLRTRRVLEKVDRVWAVTGLFEEGVQSELAPKVDYSLEARTDFWKTFVHFARIILAKAGPLCLLCVPPSVGQRNVSLPSWVPDFSGQSACHMLITDYWNYPASHSGQFRNLLLCEEEDDYKKCYERVYAVQKHSKRYVSTPETDNFLHIRGFCVDTISEVVEDARLLGETDFRLNSAWATYRAENSSFVAAMSWESRSLALARRVLRGANDEGASSIPWDHLMAFFMESRLVQQTETAYIDTMSVLRSENPPVQYDGLEFPRRTLAGQCISHFKTIAGHTFFSTKGGRIGIATPGCKPGDRLCVLYGGHPLHILRWPGCSESDNVSPGGAVVELMGVAYAPHLMQQHQSDDSRLGEDETYVIG</sequence>
<gene>
    <name evidence="2" type="ORF">BKCO1_6300016</name>
</gene>
<organism evidence="2 3">
    <name type="scientific">Diplodia corticola</name>
    <dbReference type="NCBI Taxonomy" id="236234"/>
    <lineage>
        <taxon>Eukaryota</taxon>
        <taxon>Fungi</taxon>
        <taxon>Dikarya</taxon>
        <taxon>Ascomycota</taxon>
        <taxon>Pezizomycotina</taxon>
        <taxon>Dothideomycetes</taxon>
        <taxon>Dothideomycetes incertae sedis</taxon>
        <taxon>Botryosphaeriales</taxon>
        <taxon>Botryosphaeriaceae</taxon>
        <taxon>Diplodia</taxon>
    </lineage>
</organism>